<proteinExistence type="predicted"/>
<dbReference type="Proteomes" id="UP000304840">
    <property type="component" value="Chromosome"/>
</dbReference>
<dbReference type="InterPro" id="IPR028994">
    <property type="entry name" value="Integrin_alpha_N"/>
</dbReference>
<dbReference type="PANTHER" id="PTHR32305:SF15">
    <property type="entry name" value="PROTEIN RHSA-RELATED"/>
    <property type="match status" value="1"/>
</dbReference>
<organism evidence="7 8">
    <name type="scientific">Flavobacterium columnare</name>
    <dbReference type="NCBI Taxonomy" id="996"/>
    <lineage>
        <taxon>Bacteria</taxon>
        <taxon>Pseudomonadati</taxon>
        <taxon>Bacteroidota</taxon>
        <taxon>Flavobacteriia</taxon>
        <taxon>Flavobacteriales</taxon>
        <taxon>Flavobacteriaceae</taxon>
        <taxon>Flavobacterium</taxon>
    </lineage>
</organism>
<evidence type="ECO:0000256" key="2">
    <source>
        <dbReference type="ARBA" id="ARBA00022525"/>
    </source>
</evidence>
<dbReference type="Pfam" id="PF03534">
    <property type="entry name" value="SpvB"/>
    <property type="match status" value="1"/>
</dbReference>
<dbReference type="GO" id="GO:0005576">
    <property type="term" value="C:extracellular region"/>
    <property type="evidence" value="ECO:0007669"/>
    <property type="project" value="UniProtKB-SubCell"/>
</dbReference>
<feature type="region of interest" description="Disordered" evidence="4">
    <location>
        <begin position="1555"/>
        <end position="1594"/>
    </location>
</feature>
<protein>
    <recommendedName>
        <fullName evidence="9">Insecticide toxin TcdB middle/N-terminal domain-containing protein</fullName>
    </recommendedName>
</protein>
<dbReference type="InterPro" id="IPR050708">
    <property type="entry name" value="T6SS_VgrG/RHS"/>
</dbReference>
<comment type="subcellular location">
    <subcellularLocation>
        <location evidence="1">Secreted</location>
    </subcellularLocation>
</comment>
<dbReference type="PANTHER" id="PTHR32305">
    <property type="match status" value="1"/>
</dbReference>
<feature type="compositionally biased region" description="Pro residues" evidence="4">
    <location>
        <begin position="2878"/>
        <end position="2888"/>
    </location>
</feature>
<dbReference type="GO" id="GO:0005737">
    <property type="term" value="C:cytoplasm"/>
    <property type="evidence" value="ECO:0007669"/>
    <property type="project" value="InterPro"/>
</dbReference>
<sequence>MSKKIYLFFLLIAGIVFAANYNYIKKTIINKPAKVNLIANKKTFSNTIPSKILIHKSDIKEGIIGLNTSQIIDDAFDNLFHIQIPQLPTNDQTVFLEYDLYGYKNGTSIIKSINNTQSTGGNFIAKNNQWLHQKEQISNNIIKKGNNVLFFNAPEIKNNQYKIKNVTLNFYKKENTLQKFELFRFGNKLYIAGFQPEKNTTLYINDKKINTINQHFETEIDYTNQKEITCVKKENNTNTIIPISINNFIPVDYYIPLYNKNIKKEHIIGINGGSINNSNASFHLEKDIIKKNTLFSIEALHTKDIAPLNPSMVNVTQNSFAYRLLPHGIQFKKPGKLTIPYDKKLIPEGYTEKDINLFFFDEKKRLWKEIPKDTLLTHESKITGKTTHFTDFIAGIIKLPESPETSGYTPTSIKDLKAASPAVGITPITPPTANPNGSTSTNFPIEIPKGRTGMQPSLVLQYSSEAGHSWTGLGWAINLPSVDIETRWGAPRYDGSKETESYTLAGEALLPNAHRETWTDRQTNKQFFPRKEGAFQKIIRKGNNPTNYYWVVTDKSGTTTYYGGTPSGIDNTAILQDANGNIGHWAITLQIDLKGNTIAYQYEKSEGELYIKNIYYTGKNDQKGAYNIDFIKDTDLGEPTREDVQIAARLGFQQTSNKLLRKIEVKFKDQMIRSYGLTYKQGAFKKTLLKEIEVYDTKGNLFYKNSLDYYDDVRDASGNYTPFGEEQTWSVPNDGITPAFPAFKEFKGTHTLTGSSRSISGGFNYRLGIGIPGVGTLNQNTLGGQGGNNWSNTSTYVALEDLDGDNLPDKIFTKGDKVYFRKNLGATGINQFSDTYHVINIGNVGFSRNYSYNYGVDLILGFGQLGANLGYDRQISKNTTTSYFMDFNGDGLTDFADGGTVYYNRLVNGIPTFTPNSTGTPSPIVNEGELLLTGNTQNSEAEIIKKNPLHDIVRLWQAPATGFIQISHIYKLLEDTSTDRQNYKNNDGSDKADGVTLYFQQDNNLIWSETIAATNYLSKQKQDNLFVTKGEHLYFRVSSIKDGNFDNILWEPTINYQDIDPSHTDPNGFSLKTYNPKKDFLVSSQTLIMAPKDSPIRFDGIFSKKTTSDHILLKIISNRFSLGETVVFSKQFLASENITFNFNTIPLINALKGDGFRVIIESETNIDWKNLICNPSIIYKDHSDNQETKPLEVTHTIYNRVDDKYILNHIIPSSKGKATFHNYSGVIQFNKVRPNQSFDSDILITAKQEEKLVARIRYKLTDGYLAYTPKAIDLSYPYDSIVANKPIKIEYYFNNKNTSTLFQQNHSSAFLVIKDSVIIKNKKTLVEYNYFSSENSYYGNFDDVEKKLKIRNRNWGVFLINGNLAANTIDKNLIVSDKKPYDVDPKNMPDISGNTSVTPATHGQFEASKEYFIQARGNYASNKWLGAEDAIFIKEEYISSARLGEDDLQKFLDTSLPTVQGGGSRALFTISESTSNAYAAGLSASSSGAGANYSEGKSIVIETMTDFNGDRYPDFVRNGNVQFTTPRGGLSNLQNNIGNFSVSIIGSKGGSVNGKYSHGSANSSDTKTNAKTTVQKSSNDKKSNSDAQKAGKYTSISGNIGTGNDYSQKIHTDINGDGLTDQINDNGIVLLNTGYRFLPDYNWKNLNKGINEGNSSDFGAGLGFSFASGSISGGFSYNGSSNEQSKSFLDINADGLPDKIIYTQNNILIFLNLGNGFDTNPLQYPKYASMSKNKSTSYGMNASYAFDFSLTPIPIRIAIQAGASTGNSVSKIESTFNDINGDGNLDYIKSENEDNLTVRLSNIKRTNKLKSVTNAMGNSFTVDYEFKPSSYEANGAKWVLKEVNLFDGHTGDGVDNLISRFTYENPYYDRRERDFYGYAKITTQQINATNNTVYNTQIQEFYNTDFYRKNLLKSTLLLDKDNNKLQETSTTYSITNAQTQASIAEGLLSNPAADLLSVFIAPIHAQEKHYEAGTAFLDKNTYNKYDAQGNIVEYTDLGNGTPQDKVTAKISYHNSLSPYYDGIPKQIEVFTIDGLKRKRATQINPATAEVTQFKMYASNDKAAITDIEYDAYGNIAKITGAANYKNQRAQITYTYDDQVYSHITQIQDHFGYVNKMEYDYRFNTPIKTTDRNQQTTLYTLDDKGRTSTIQGPYEIASGKPYTIAYQYYPTAPVPYAKTLNYDPELDKDIETYTYIDGLGRALQVKKTASLFGGIDTPDQEGHIISGKVVYDAFGRAIESFYPTFTTTLNNSFSTLASTVNPTKTQYDALGRAIKTTLPDGSTSTTAFAIQNFKGINALQTTQIDPQGKVAKTYTDATGKNIATIQYEGGNELLTQFSYNALGETAAVINTMGQTTLSTYDWLGRRTQYIHPDAGTTTITYDLAGNMTKRVTSQIEQTMPDGGILYEYDYNRLEHIKYPRYPQNNISYYYGSATENAPRRGRMWLVTDASGGTEYFYGKLGEVEKEIKTLRITPTDNQTYITQYEYDTWNRLQKMIYPDGEVLTYTYNLAGNLQTMQGTKENQTYLYIKQLAYDEFEQRKYLKYGNDTQTHYTYDPTLRRLQQLNVNSGNRAIINNTYTYDLVGNVLGIKNTVPVVANSLGGSSQQTYQYDDLYRLKNATGSYNGQNNHATYTLAMRYNNMHNIVSKELQHEINGTQKGYKLNYQYNNTQHPNAPSIITEDGKPEPRNYEYDGNGNGNPTQYLEFNNFRKMTWDEENHLMGINDNGRMHLYTYDHTGERVLKSSGDTQNVSINGAQAASINHFDNYTAYLSPYFVISKGKFTKHYFEGTGRITSKIGQGTFAQPTKTTAGGINYAQLSAEQQQWLDDYVRSLGLPPGPPTQQGLYASPAATGKPYPSPPKQNANQNQETPEGWPRQPVFNPPGNVPGPPIQFGDPIKPADVTAGDGFVGNGLFEKDIFYYHSDHLGSTSYISTMNGQLSQHVEYIPFGEVLFEEHSSSISMPYLFNGKELDRETNLTYYGARYLDMKTSLWLNIDPLAEKFPNYSPYSFCFDNPIRFVDPDGMAPGDPVGPGYYTASSNTRMVGFALRHPIAAGSIGSVSHGSTNISTNSARFAINTGLPENRAMEGSHINAFRHTLWQATITKEFGAGVAKEAGNTHEENPTANLKQTSFKTLSEADQTIDLLNNQIGRDIGKANPDASMPQLAVETLNYFNDNGLYTATKQKDGTYSVTQTKLTPEQYSSALKTLTTTNQNGYTPTQQAERNAEVKAENAAAQQRADALRGPKF</sequence>
<gene>
    <name evidence="7" type="ORF">UN65_13065</name>
</gene>
<evidence type="ECO:0000259" key="6">
    <source>
        <dbReference type="Pfam" id="PF22322"/>
    </source>
</evidence>
<feature type="region of interest" description="Disordered" evidence="4">
    <location>
        <begin position="3209"/>
        <end position="3245"/>
    </location>
</feature>
<evidence type="ECO:0000313" key="8">
    <source>
        <dbReference type="Proteomes" id="UP000304840"/>
    </source>
</evidence>
<evidence type="ECO:0000313" key="7">
    <source>
        <dbReference type="EMBL" id="QCV57212.1"/>
    </source>
</evidence>
<evidence type="ECO:0000256" key="1">
    <source>
        <dbReference type="ARBA" id="ARBA00004613"/>
    </source>
</evidence>
<feature type="domain" description="Insecticide toxin TcdB middle/N-terminal" evidence="5">
    <location>
        <begin position="1756"/>
        <end position="1910"/>
    </location>
</feature>
<reference evidence="8" key="1">
    <citation type="submission" date="2016-03" db="EMBL/GenBank/DDBJ databases">
        <title>Flavobacterium columnare strain B185, complete genome.</title>
        <authorList>
            <person name="Sundberg L.-R."/>
            <person name="Papponen P."/>
            <person name="Laanto E."/>
        </authorList>
    </citation>
    <scope>NUCLEOTIDE SEQUENCE [LARGE SCALE GENOMIC DNA]</scope>
    <source>
        <strain evidence="8">B185</strain>
    </source>
</reference>
<keyword evidence="2" id="KW-0964">Secreted</keyword>
<feature type="compositionally biased region" description="Polar residues" evidence="4">
    <location>
        <begin position="2859"/>
        <end position="2868"/>
    </location>
</feature>
<dbReference type="Gene3D" id="2.180.10.10">
    <property type="entry name" value="RHS repeat-associated core"/>
    <property type="match status" value="2"/>
</dbReference>
<dbReference type="Pfam" id="PF12256">
    <property type="entry name" value="TcdB_toxin_midN"/>
    <property type="match status" value="1"/>
</dbReference>
<dbReference type="InterPro" id="IPR003284">
    <property type="entry name" value="Sal_SpvB"/>
</dbReference>
<evidence type="ECO:0000259" key="5">
    <source>
        <dbReference type="Pfam" id="PF12256"/>
    </source>
</evidence>
<reference evidence="7 8" key="2">
    <citation type="submission" date="2019-05" db="EMBL/GenBank/DDBJ databases">
        <authorList>
            <person name="Ravantti J.J."/>
        </authorList>
    </citation>
    <scope>NUCLEOTIDE SEQUENCE [LARGE SCALE GENOMIC DNA]</scope>
    <source>
        <strain evidence="7 8">B185</strain>
    </source>
</reference>
<dbReference type="InterPro" id="IPR022385">
    <property type="entry name" value="Rhs_assc_core"/>
</dbReference>
<feature type="region of interest" description="Disordered" evidence="4">
    <location>
        <begin position="2828"/>
        <end position="2893"/>
    </location>
</feature>
<dbReference type="EMBL" id="CP010992">
    <property type="protein sequence ID" value="QCV57212.1"/>
    <property type="molecule type" value="Genomic_DNA"/>
</dbReference>
<evidence type="ECO:0008006" key="9">
    <source>
        <dbReference type="Google" id="ProtNLM"/>
    </source>
</evidence>
<evidence type="ECO:0000256" key="4">
    <source>
        <dbReference type="SAM" id="MobiDB-lite"/>
    </source>
</evidence>
<dbReference type="SUPFAM" id="SSF69318">
    <property type="entry name" value="Integrin alpha N-terminal domain"/>
    <property type="match status" value="1"/>
</dbReference>
<feature type="compositionally biased region" description="Polar residues" evidence="4">
    <location>
        <begin position="3209"/>
        <end position="3221"/>
    </location>
</feature>
<feature type="compositionally biased region" description="Polar residues" evidence="4">
    <location>
        <begin position="1559"/>
        <end position="1575"/>
    </location>
</feature>
<accession>A0AAJ3ZK82</accession>
<dbReference type="RefSeq" id="WP_138425712.1">
    <property type="nucleotide sequence ID" value="NZ_CP010992.1"/>
</dbReference>
<name>A0AAJ3ZK82_9FLAO</name>
<dbReference type="InterPro" id="IPR022045">
    <property type="entry name" value="TcdB_toxin_mid/N"/>
</dbReference>
<dbReference type="InterPro" id="IPR054246">
    <property type="entry name" value="DUF6973"/>
</dbReference>
<evidence type="ECO:0000256" key="3">
    <source>
        <dbReference type="ARBA" id="ARBA00023026"/>
    </source>
</evidence>
<feature type="domain" description="DUF6973" evidence="6">
    <location>
        <begin position="3082"/>
        <end position="3168"/>
    </location>
</feature>
<keyword evidence="3" id="KW-0843">Virulence</keyword>
<dbReference type="NCBIfam" id="TIGR03696">
    <property type="entry name" value="Rhs_assc_core"/>
    <property type="match status" value="1"/>
</dbReference>
<dbReference type="Pfam" id="PF22322">
    <property type="entry name" value="DUF6973"/>
    <property type="match status" value="1"/>
</dbReference>